<organism evidence="26 27">
    <name type="scientific">Gopherus agassizii</name>
    <name type="common">Agassiz's desert tortoise</name>
    <dbReference type="NCBI Taxonomy" id="38772"/>
    <lineage>
        <taxon>Eukaryota</taxon>
        <taxon>Metazoa</taxon>
        <taxon>Chordata</taxon>
        <taxon>Craniata</taxon>
        <taxon>Vertebrata</taxon>
        <taxon>Euteleostomi</taxon>
        <taxon>Archelosauria</taxon>
        <taxon>Testudinata</taxon>
        <taxon>Testudines</taxon>
        <taxon>Cryptodira</taxon>
        <taxon>Durocryptodira</taxon>
        <taxon>Testudinoidea</taxon>
        <taxon>Testudinidae</taxon>
        <taxon>Gopherus</taxon>
    </lineage>
</organism>
<reference evidence="26" key="2">
    <citation type="submission" date="2025-08" db="UniProtKB">
        <authorList>
            <consortium name="Ensembl"/>
        </authorList>
    </citation>
    <scope>IDENTIFICATION</scope>
</reference>
<feature type="binding site" description="axial binding residue" evidence="23">
    <location>
        <position position="395"/>
    </location>
    <ligand>
        <name>heme</name>
        <dbReference type="ChEBI" id="CHEBI:30413"/>
    </ligand>
    <ligandPart>
        <name>Fe</name>
        <dbReference type="ChEBI" id="CHEBI:18248"/>
    </ligandPart>
</feature>
<evidence type="ECO:0000256" key="23">
    <source>
        <dbReference type="PIRSR" id="PIRSR602403-1"/>
    </source>
</evidence>
<evidence type="ECO:0000256" key="6">
    <source>
        <dbReference type="ARBA" id="ARBA00023166"/>
    </source>
</evidence>
<evidence type="ECO:0000313" key="27">
    <source>
        <dbReference type="Proteomes" id="UP000291020"/>
    </source>
</evidence>
<keyword evidence="6" id="KW-1207">Sterol metabolism</keyword>
<dbReference type="PROSITE" id="PS00086">
    <property type="entry name" value="CYTOCHROME_P450"/>
    <property type="match status" value="1"/>
</dbReference>
<dbReference type="EC" id="1.14.14.154" evidence="9"/>
<dbReference type="PANTHER" id="PTHR24304">
    <property type="entry name" value="CYTOCHROME P450 FAMILY 7"/>
    <property type="match status" value="1"/>
</dbReference>
<comment type="catalytic activity">
    <reaction evidence="14">
        <text>a 14alpha-methyl steroid + 3 reduced [NADPH--hemoprotein reductase] + 3 O2 = a Delta(14) steroid + formate + 3 oxidized [NADPH--hemoprotein reductase] + 4 H2O + 4 H(+)</text>
        <dbReference type="Rhea" id="RHEA:54028"/>
        <dbReference type="Rhea" id="RHEA-COMP:11964"/>
        <dbReference type="Rhea" id="RHEA-COMP:11965"/>
        <dbReference type="ChEBI" id="CHEBI:15377"/>
        <dbReference type="ChEBI" id="CHEBI:15378"/>
        <dbReference type="ChEBI" id="CHEBI:15379"/>
        <dbReference type="ChEBI" id="CHEBI:15740"/>
        <dbReference type="ChEBI" id="CHEBI:57618"/>
        <dbReference type="ChEBI" id="CHEBI:58210"/>
        <dbReference type="ChEBI" id="CHEBI:138029"/>
        <dbReference type="ChEBI" id="CHEBI:138031"/>
        <dbReference type="EC" id="1.14.14.154"/>
    </reaction>
    <physiologicalReaction direction="left-to-right" evidence="14">
        <dbReference type="Rhea" id="RHEA:54029"/>
    </physiologicalReaction>
</comment>
<dbReference type="InterPro" id="IPR036396">
    <property type="entry name" value="Cyt_P450_sf"/>
</dbReference>
<keyword evidence="25" id="KW-0812">Transmembrane</keyword>
<keyword evidence="27" id="KW-1185">Reference proteome</keyword>
<dbReference type="SUPFAM" id="SSF48264">
    <property type="entry name" value="Cytochrome P450"/>
    <property type="match status" value="1"/>
</dbReference>
<name>A0A452II26_9SAUR</name>
<evidence type="ECO:0000256" key="16">
    <source>
        <dbReference type="ARBA" id="ARBA00048245"/>
    </source>
</evidence>
<dbReference type="PANTHER" id="PTHR24304:SF2">
    <property type="entry name" value="24-HYDROXYCHOLESTEROL 7-ALPHA-HYDROXYLASE"/>
    <property type="match status" value="1"/>
</dbReference>
<keyword evidence="7" id="KW-0443">Lipid metabolism</keyword>
<comment type="catalytic activity">
    <reaction evidence="19">
        <text>24,25-dihydrolanosterol + 3 reduced [NADPH--hemoprotein reductase] + 3 O2 = 4,4-dimethyl-8,14-cholestadien-3beta-ol + formate + 3 oxidized [NADPH--hemoprotein reductase] + 4 H2O + 4 H(+)</text>
        <dbReference type="Rhea" id="RHEA:45960"/>
        <dbReference type="Rhea" id="RHEA-COMP:11964"/>
        <dbReference type="Rhea" id="RHEA-COMP:11965"/>
        <dbReference type="ChEBI" id="CHEBI:15377"/>
        <dbReference type="ChEBI" id="CHEBI:15378"/>
        <dbReference type="ChEBI" id="CHEBI:15379"/>
        <dbReference type="ChEBI" id="CHEBI:15740"/>
        <dbReference type="ChEBI" id="CHEBI:28113"/>
        <dbReference type="ChEBI" id="CHEBI:57618"/>
        <dbReference type="ChEBI" id="CHEBI:58210"/>
        <dbReference type="ChEBI" id="CHEBI:78904"/>
    </reaction>
    <physiologicalReaction direction="left-to-right" evidence="19">
        <dbReference type="Rhea" id="RHEA:45961"/>
    </physiologicalReaction>
</comment>
<dbReference type="AlphaFoldDB" id="A0A452II26"/>
<dbReference type="Proteomes" id="UP000291020">
    <property type="component" value="Unassembled WGS sequence"/>
</dbReference>
<evidence type="ECO:0000256" key="24">
    <source>
        <dbReference type="RuleBase" id="RU000461"/>
    </source>
</evidence>
<comment type="cofactor">
    <cofactor evidence="23">
        <name>heme</name>
        <dbReference type="ChEBI" id="CHEBI:30413"/>
    </cofactor>
</comment>
<keyword evidence="3 23" id="KW-0349">Heme</keyword>
<keyword evidence="25" id="KW-1133">Transmembrane helix</keyword>
<evidence type="ECO:0000256" key="11">
    <source>
        <dbReference type="ARBA" id="ARBA00047379"/>
    </source>
</evidence>
<comment type="catalytic activity">
    <reaction evidence="22">
        <text>a 14alpha-formyl steroid + reduced [NADPH--hemoprotein reductase] + O2 = a Delta(14) steroid + formate + oxidized [NADPH--hemoprotein reductase] + H2O + 2 H(+)</text>
        <dbReference type="Rhea" id="RHEA:68068"/>
        <dbReference type="Rhea" id="RHEA-COMP:11964"/>
        <dbReference type="Rhea" id="RHEA-COMP:11965"/>
        <dbReference type="ChEBI" id="CHEBI:15377"/>
        <dbReference type="ChEBI" id="CHEBI:15378"/>
        <dbReference type="ChEBI" id="CHEBI:15379"/>
        <dbReference type="ChEBI" id="CHEBI:15740"/>
        <dbReference type="ChEBI" id="CHEBI:57618"/>
        <dbReference type="ChEBI" id="CHEBI:58210"/>
        <dbReference type="ChEBI" id="CHEBI:138031"/>
        <dbReference type="ChEBI" id="CHEBI:176902"/>
    </reaction>
    <physiologicalReaction direction="left-to-right" evidence="22">
        <dbReference type="Rhea" id="RHEA:68069"/>
    </physiologicalReaction>
</comment>
<evidence type="ECO:0000256" key="15">
    <source>
        <dbReference type="ARBA" id="ARBA00047983"/>
    </source>
</evidence>
<evidence type="ECO:0000256" key="25">
    <source>
        <dbReference type="SAM" id="Phobius"/>
    </source>
</evidence>
<evidence type="ECO:0000256" key="12">
    <source>
        <dbReference type="ARBA" id="ARBA00047587"/>
    </source>
</evidence>
<dbReference type="GO" id="GO:0005506">
    <property type="term" value="F:iron ion binding"/>
    <property type="evidence" value="ECO:0007669"/>
    <property type="project" value="InterPro"/>
</dbReference>
<keyword evidence="5 23" id="KW-0408">Iron</keyword>
<reference evidence="26" key="3">
    <citation type="submission" date="2025-09" db="UniProtKB">
        <authorList>
            <consortium name="Ensembl"/>
        </authorList>
    </citation>
    <scope>IDENTIFICATION</scope>
</reference>
<comment type="catalytic activity">
    <reaction evidence="12">
        <text>a 14alpha-hydroxymethyl steroid + reduced [NADPH--hemoprotein reductase] + O2 = a 14alpha-formyl steroid + oxidized [NADPH--hemoprotein reductase] + 2 H2O + H(+)</text>
        <dbReference type="Rhea" id="RHEA:68064"/>
        <dbReference type="Rhea" id="RHEA-COMP:11964"/>
        <dbReference type="Rhea" id="RHEA-COMP:11965"/>
        <dbReference type="ChEBI" id="CHEBI:15377"/>
        <dbReference type="ChEBI" id="CHEBI:15378"/>
        <dbReference type="ChEBI" id="CHEBI:15379"/>
        <dbReference type="ChEBI" id="CHEBI:57618"/>
        <dbReference type="ChEBI" id="CHEBI:58210"/>
        <dbReference type="ChEBI" id="CHEBI:176901"/>
        <dbReference type="ChEBI" id="CHEBI:176902"/>
    </reaction>
    <physiologicalReaction direction="left-to-right" evidence="12">
        <dbReference type="Rhea" id="RHEA:68065"/>
    </physiologicalReaction>
</comment>
<keyword evidence="24" id="KW-0560">Oxidoreductase</keyword>
<evidence type="ECO:0000256" key="13">
    <source>
        <dbReference type="ARBA" id="ARBA00047670"/>
    </source>
</evidence>
<dbReference type="InterPro" id="IPR001128">
    <property type="entry name" value="Cyt_P450"/>
</dbReference>
<dbReference type="STRING" id="38772.ENSGAGP00000027484"/>
<evidence type="ECO:0000256" key="18">
    <source>
        <dbReference type="ARBA" id="ARBA00048736"/>
    </source>
</evidence>
<comment type="catalytic activity">
    <reaction evidence="20">
        <text>a 14alpha-methyl steroid + reduced [NADPH--hemoprotein reductase] + O2 = a 14alpha-hydroxymethyl steroid + oxidized [NADPH--hemoprotein reductase] + H2O + H(+)</text>
        <dbReference type="Rhea" id="RHEA:68060"/>
        <dbReference type="Rhea" id="RHEA-COMP:11964"/>
        <dbReference type="Rhea" id="RHEA-COMP:11965"/>
        <dbReference type="ChEBI" id="CHEBI:15377"/>
        <dbReference type="ChEBI" id="CHEBI:15378"/>
        <dbReference type="ChEBI" id="CHEBI:15379"/>
        <dbReference type="ChEBI" id="CHEBI:57618"/>
        <dbReference type="ChEBI" id="CHEBI:58210"/>
        <dbReference type="ChEBI" id="CHEBI:138029"/>
        <dbReference type="ChEBI" id="CHEBI:176901"/>
    </reaction>
    <physiologicalReaction direction="left-to-right" evidence="20">
        <dbReference type="Rhea" id="RHEA:68061"/>
    </physiologicalReaction>
</comment>
<keyword evidence="25" id="KW-0472">Membrane</keyword>
<evidence type="ECO:0000256" key="21">
    <source>
        <dbReference type="ARBA" id="ARBA00049163"/>
    </source>
</evidence>
<comment type="catalytic activity">
    <reaction evidence="17">
        <text>32-oxolanosterol + reduced [NADPH--hemoprotein reductase] + O2 = 4,4-dimethyl-5alpha-cholesta-8,14,24-trien-3beta-ol + formate + oxidized [NADPH--hemoprotein reductase] + H2O + 2 H(+)</text>
        <dbReference type="Rhea" id="RHEA:75111"/>
        <dbReference type="Rhea" id="RHEA-COMP:11964"/>
        <dbReference type="Rhea" id="RHEA-COMP:11965"/>
        <dbReference type="ChEBI" id="CHEBI:15377"/>
        <dbReference type="ChEBI" id="CHEBI:15378"/>
        <dbReference type="ChEBI" id="CHEBI:15379"/>
        <dbReference type="ChEBI" id="CHEBI:15740"/>
        <dbReference type="ChEBI" id="CHEBI:17813"/>
        <dbReference type="ChEBI" id="CHEBI:57618"/>
        <dbReference type="ChEBI" id="CHEBI:58210"/>
        <dbReference type="ChEBI" id="CHEBI:166681"/>
    </reaction>
    <physiologicalReaction direction="left-to-right" evidence="17">
        <dbReference type="Rhea" id="RHEA:75112"/>
    </physiologicalReaction>
</comment>
<evidence type="ECO:0000256" key="19">
    <source>
        <dbReference type="ARBA" id="ARBA00048839"/>
    </source>
</evidence>
<dbReference type="GO" id="GO:0042632">
    <property type="term" value="P:cholesterol homeostasis"/>
    <property type="evidence" value="ECO:0007669"/>
    <property type="project" value="TreeGrafter"/>
</dbReference>
<comment type="similarity">
    <text evidence="1 24">Belongs to the cytochrome P450 family.</text>
</comment>
<evidence type="ECO:0000256" key="17">
    <source>
        <dbReference type="ARBA" id="ARBA00048479"/>
    </source>
</evidence>
<comment type="catalytic activity">
    <reaction evidence="15">
        <text>24,25-dihydrolanosterol + reduced [NADPH--hemoprotein reductase] + O2 = 32-hydroxy-24,25-dihydrolanosterol + oxidized [NADPH--hemoprotein reductase] + H2O + H(+)</text>
        <dbReference type="Rhea" id="RHEA:75079"/>
        <dbReference type="Rhea" id="RHEA-COMP:11964"/>
        <dbReference type="Rhea" id="RHEA-COMP:11965"/>
        <dbReference type="ChEBI" id="CHEBI:15377"/>
        <dbReference type="ChEBI" id="CHEBI:15378"/>
        <dbReference type="ChEBI" id="CHEBI:15379"/>
        <dbReference type="ChEBI" id="CHEBI:28113"/>
        <dbReference type="ChEBI" id="CHEBI:57618"/>
        <dbReference type="ChEBI" id="CHEBI:58210"/>
        <dbReference type="ChEBI" id="CHEBI:87057"/>
    </reaction>
    <physiologicalReaction direction="left-to-right" evidence="15">
        <dbReference type="Rhea" id="RHEA:75080"/>
    </physiologicalReaction>
</comment>
<dbReference type="InterPro" id="IPR050529">
    <property type="entry name" value="CYP450_sterol_14alpha_dmase"/>
</dbReference>
<comment type="catalytic activity">
    <reaction evidence="16">
        <text>32-oxo-24,25-dihydrolanosterol + reduced [NADPH--hemoprotein reductase] + O2 = 4,4-dimethyl-8,14-cholestadien-3beta-ol + formate + oxidized [NADPH--hemoprotein reductase] + H2O + 2 H(+)</text>
        <dbReference type="Rhea" id="RHEA:75083"/>
        <dbReference type="Rhea" id="RHEA-COMP:11964"/>
        <dbReference type="Rhea" id="RHEA-COMP:11965"/>
        <dbReference type="ChEBI" id="CHEBI:15377"/>
        <dbReference type="ChEBI" id="CHEBI:15378"/>
        <dbReference type="ChEBI" id="CHEBI:15379"/>
        <dbReference type="ChEBI" id="CHEBI:15740"/>
        <dbReference type="ChEBI" id="CHEBI:57618"/>
        <dbReference type="ChEBI" id="CHEBI:58210"/>
        <dbReference type="ChEBI" id="CHEBI:78904"/>
        <dbReference type="ChEBI" id="CHEBI:87060"/>
    </reaction>
    <physiologicalReaction direction="left-to-right" evidence="16">
        <dbReference type="Rhea" id="RHEA:75084"/>
    </physiologicalReaction>
</comment>
<evidence type="ECO:0000256" key="5">
    <source>
        <dbReference type="ARBA" id="ARBA00023004"/>
    </source>
</evidence>
<comment type="catalytic activity">
    <reaction evidence="21">
        <text>lanosterol + reduced [NADPH--hemoprotein reductase] + O2 = 32-hydroxylanosterol + oxidized [NADPH--hemoprotein reductase] + H2O + H(+)</text>
        <dbReference type="Rhea" id="RHEA:75103"/>
        <dbReference type="Rhea" id="RHEA-COMP:11964"/>
        <dbReference type="Rhea" id="RHEA-COMP:11965"/>
        <dbReference type="ChEBI" id="CHEBI:15377"/>
        <dbReference type="ChEBI" id="CHEBI:15378"/>
        <dbReference type="ChEBI" id="CHEBI:15379"/>
        <dbReference type="ChEBI" id="CHEBI:16521"/>
        <dbReference type="ChEBI" id="CHEBI:57618"/>
        <dbReference type="ChEBI" id="CHEBI:58210"/>
        <dbReference type="ChEBI" id="CHEBI:166806"/>
    </reaction>
    <physiologicalReaction direction="left-to-right" evidence="21">
        <dbReference type="Rhea" id="RHEA:75104"/>
    </physiologicalReaction>
</comment>
<dbReference type="InterPro" id="IPR002403">
    <property type="entry name" value="Cyt_P450_E_grp-IV"/>
</dbReference>
<evidence type="ECO:0000256" key="22">
    <source>
        <dbReference type="ARBA" id="ARBA00049450"/>
    </source>
</evidence>
<dbReference type="Gene3D" id="1.10.630.10">
    <property type="entry name" value="Cytochrome P450"/>
    <property type="match status" value="1"/>
</dbReference>
<comment type="pathway">
    <text evidence="8">Steroid biosynthesis; zymosterol biosynthesis; zymosterol from lanosterol: step 1/6.</text>
</comment>
<evidence type="ECO:0000256" key="10">
    <source>
        <dbReference type="ARBA" id="ARBA00041158"/>
    </source>
</evidence>
<reference evidence="27" key="1">
    <citation type="journal article" date="2017" name="PLoS ONE">
        <title>The Agassiz's desert tortoise genome provides a resource for the conservation of a threatened species.</title>
        <authorList>
            <person name="Tollis M."/>
            <person name="DeNardo D.F."/>
            <person name="Cornelius J.A."/>
            <person name="Dolby G.A."/>
            <person name="Edwards T."/>
            <person name="Henen B.T."/>
            <person name="Karl A.E."/>
            <person name="Murphy R.W."/>
            <person name="Kusumi K."/>
        </authorList>
    </citation>
    <scope>NUCLEOTIDE SEQUENCE [LARGE SCALE GENOMIC DNA]</scope>
</reference>
<evidence type="ECO:0000256" key="2">
    <source>
        <dbReference type="ARBA" id="ARBA00022548"/>
    </source>
</evidence>
<comment type="catalytic activity">
    <reaction evidence="11">
        <text>32-hydroxylanosterol + reduced [NADPH--hemoprotein reductase] + O2 = 32-oxolanosterol + oxidized [NADPH--hemoprotein reductase] + 2 H2O + H(+)</text>
        <dbReference type="Rhea" id="RHEA:75107"/>
        <dbReference type="Rhea" id="RHEA-COMP:11964"/>
        <dbReference type="Rhea" id="RHEA-COMP:11965"/>
        <dbReference type="ChEBI" id="CHEBI:15377"/>
        <dbReference type="ChEBI" id="CHEBI:15378"/>
        <dbReference type="ChEBI" id="CHEBI:15379"/>
        <dbReference type="ChEBI" id="CHEBI:57618"/>
        <dbReference type="ChEBI" id="CHEBI:58210"/>
        <dbReference type="ChEBI" id="CHEBI:166681"/>
        <dbReference type="ChEBI" id="CHEBI:166806"/>
    </reaction>
    <physiologicalReaction direction="left-to-right" evidence="11">
        <dbReference type="Rhea" id="RHEA:75108"/>
    </physiologicalReaction>
</comment>
<dbReference type="Ensembl" id="ENSGAGT00000031219.1">
    <property type="protein sequence ID" value="ENSGAGP00000027484.1"/>
    <property type="gene ID" value="ENSGAGG00000019971.1"/>
</dbReference>
<evidence type="ECO:0000256" key="7">
    <source>
        <dbReference type="ARBA" id="ARBA00023221"/>
    </source>
</evidence>
<dbReference type="GO" id="GO:0008396">
    <property type="term" value="F:oxysterol 7-alpha-hydroxylase activity"/>
    <property type="evidence" value="ECO:0007669"/>
    <property type="project" value="TreeGrafter"/>
</dbReference>
<feature type="transmembrane region" description="Helical" evidence="25">
    <location>
        <begin position="399"/>
        <end position="416"/>
    </location>
</feature>
<accession>A0A452II26</accession>
<evidence type="ECO:0000313" key="26">
    <source>
        <dbReference type="Ensembl" id="ENSGAGP00000027484.1"/>
    </source>
</evidence>
<comment type="catalytic activity">
    <reaction evidence="18">
        <text>32-hydroxy-24,25-dihydrolanosterol + reduced [NADPH--hemoprotein reductase] + O2 = 32-oxo-24,25-dihydrolanosterol + oxidized [NADPH--hemoprotein reductase] + 2 H2O + H(+)</text>
        <dbReference type="Rhea" id="RHEA:75087"/>
        <dbReference type="Rhea" id="RHEA-COMP:11964"/>
        <dbReference type="Rhea" id="RHEA-COMP:11965"/>
        <dbReference type="ChEBI" id="CHEBI:15377"/>
        <dbReference type="ChEBI" id="CHEBI:15378"/>
        <dbReference type="ChEBI" id="CHEBI:15379"/>
        <dbReference type="ChEBI" id="CHEBI:57618"/>
        <dbReference type="ChEBI" id="CHEBI:58210"/>
        <dbReference type="ChEBI" id="CHEBI:87057"/>
        <dbReference type="ChEBI" id="CHEBI:87060"/>
    </reaction>
    <physiologicalReaction direction="left-to-right" evidence="18">
        <dbReference type="Rhea" id="RHEA:75088"/>
    </physiologicalReaction>
</comment>
<evidence type="ECO:0000256" key="14">
    <source>
        <dbReference type="ARBA" id="ARBA00047702"/>
    </source>
</evidence>
<evidence type="ECO:0000256" key="1">
    <source>
        <dbReference type="ARBA" id="ARBA00010617"/>
    </source>
</evidence>
<feature type="transmembrane region" description="Helical" evidence="25">
    <location>
        <begin position="247"/>
        <end position="271"/>
    </location>
</feature>
<evidence type="ECO:0000256" key="20">
    <source>
        <dbReference type="ARBA" id="ARBA00048866"/>
    </source>
</evidence>
<dbReference type="GO" id="GO:0006699">
    <property type="term" value="P:bile acid biosynthetic process"/>
    <property type="evidence" value="ECO:0007669"/>
    <property type="project" value="TreeGrafter"/>
</dbReference>
<sequence length="446" mass="51395">GHVMELFLPFYPRNPNSPPLIRGWIPWFGAAFQFGKAPLKFIEQARIKYGPVFTVYILGNRLTFVTETENVLEFLKSKETDLDEAVQQAIQRTVSISKESFHQNRSMFFKLMVQQLNSSNLHQFSETLCEEFHEHVEHLGKEGTEDLSDLVRRIVCPTVMKTLFGKSFCPITEEFERHFQNYDEGFELGSQMPEFFLRNWAKSKAWLLNVFERIATDIKKDKSSESGSKTLIQHVLDNLHGNGASGYLLLLFWASQINALSGAFWTLAFILSNPSVYKNIMEDIGSVYGKAGEAKIEVFEDDLKKLPLIKQCILEALRLAAPGSIIRKALKPLKVQNFVIPPGDFLMASPYWLHRNPKYFPEPEVFKPDRWEEETLKKNAFLDGYLVFGGGKHRCPGRWFALMEIHMLVIILLYKYQFTLLDPMPKQVTANCILHCQYLDLFSLDT</sequence>
<evidence type="ECO:0000256" key="3">
    <source>
        <dbReference type="ARBA" id="ARBA00022617"/>
    </source>
</evidence>
<evidence type="ECO:0000256" key="4">
    <source>
        <dbReference type="ARBA" id="ARBA00022723"/>
    </source>
</evidence>
<dbReference type="GO" id="GO:0008203">
    <property type="term" value="P:cholesterol metabolic process"/>
    <property type="evidence" value="ECO:0007669"/>
    <property type="project" value="UniProtKB-KW"/>
</dbReference>
<dbReference type="GO" id="GO:0020037">
    <property type="term" value="F:heme binding"/>
    <property type="evidence" value="ECO:0007669"/>
    <property type="project" value="InterPro"/>
</dbReference>
<dbReference type="PRINTS" id="PR00465">
    <property type="entry name" value="EP450IV"/>
</dbReference>
<keyword evidence="24" id="KW-0503">Monooxygenase</keyword>
<keyword evidence="7" id="KW-0753">Steroid metabolism</keyword>
<protein>
    <recommendedName>
        <fullName evidence="10">Lanosterol 14-alpha demethylase</fullName>
        <ecNumber evidence="9">1.14.14.154</ecNumber>
    </recommendedName>
</protein>
<comment type="catalytic activity">
    <reaction evidence="13">
        <text>lanosterol + 3 reduced [NADPH--hemoprotein reductase] + 3 O2 = 4,4-dimethyl-5alpha-cholesta-8,14,24-trien-3beta-ol + formate + 3 oxidized [NADPH--hemoprotein reductase] + 4 H2O + 4 H(+)</text>
        <dbReference type="Rhea" id="RHEA:25286"/>
        <dbReference type="Rhea" id="RHEA-COMP:11964"/>
        <dbReference type="Rhea" id="RHEA-COMP:11965"/>
        <dbReference type="ChEBI" id="CHEBI:15377"/>
        <dbReference type="ChEBI" id="CHEBI:15378"/>
        <dbReference type="ChEBI" id="CHEBI:15379"/>
        <dbReference type="ChEBI" id="CHEBI:15740"/>
        <dbReference type="ChEBI" id="CHEBI:16521"/>
        <dbReference type="ChEBI" id="CHEBI:17813"/>
        <dbReference type="ChEBI" id="CHEBI:57618"/>
        <dbReference type="ChEBI" id="CHEBI:58210"/>
        <dbReference type="EC" id="1.14.14.154"/>
    </reaction>
    <physiologicalReaction direction="left-to-right" evidence="13">
        <dbReference type="Rhea" id="RHEA:25287"/>
    </physiologicalReaction>
</comment>
<dbReference type="Pfam" id="PF00067">
    <property type="entry name" value="p450"/>
    <property type="match status" value="1"/>
</dbReference>
<keyword evidence="2" id="KW-0153">Cholesterol metabolism</keyword>
<dbReference type="GO" id="GO:0008398">
    <property type="term" value="F:sterol 14-demethylase activity"/>
    <property type="evidence" value="ECO:0007669"/>
    <property type="project" value="UniProtKB-EC"/>
</dbReference>
<evidence type="ECO:0000256" key="9">
    <source>
        <dbReference type="ARBA" id="ARBA00038974"/>
    </source>
</evidence>
<proteinExistence type="inferred from homology"/>
<keyword evidence="4 23" id="KW-0479">Metal-binding</keyword>
<evidence type="ECO:0000256" key="8">
    <source>
        <dbReference type="ARBA" id="ARBA00037887"/>
    </source>
</evidence>
<dbReference type="InterPro" id="IPR017972">
    <property type="entry name" value="Cyt_P450_CS"/>
</dbReference>